<dbReference type="Proteomes" id="UP001460270">
    <property type="component" value="Unassembled WGS sequence"/>
</dbReference>
<dbReference type="AlphaFoldDB" id="A0AAW0N1X0"/>
<keyword evidence="2" id="KW-1185">Reference proteome</keyword>
<protein>
    <submittedName>
        <fullName evidence="1">Uncharacterized protein</fullName>
    </submittedName>
</protein>
<gene>
    <name evidence="1" type="ORF">WMY93_027001</name>
</gene>
<dbReference type="Gene3D" id="2.60.40.10">
    <property type="entry name" value="Immunoglobulins"/>
    <property type="match status" value="1"/>
</dbReference>
<proteinExistence type="predicted"/>
<evidence type="ECO:0000313" key="1">
    <source>
        <dbReference type="EMBL" id="KAK7883878.1"/>
    </source>
</evidence>
<name>A0AAW0N1X0_9GOBI</name>
<comment type="caution">
    <text evidence="1">The sequence shown here is derived from an EMBL/GenBank/DDBJ whole genome shotgun (WGS) entry which is preliminary data.</text>
</comment>
<accession>A0AAW0N1X0</accession>
<sequence length="101" mass="11185">MYVSITNVTRADSGSYQCVVKRSVILNGFENFRIKVTNRKDAPLNPTFILKPELPHDVTVKLTSDLSPTVGTDQITSDICVTTQQSFTEKPVSSPNSGKFY</sequence>
<dbReference type="InterPro" id="IPR013783">
    <property type="entry name" value="Ig-like_fold"/>
</dbReference>
<dbReference type="EMBL" id="JBBPFD010000020">
    <property type="protein sequence ID" value="KAK7883878.1"/>
    <property type="molecule type" value="Genomic_DNA"/>
</dbReference>
<reference evidence="2" key="1">
    <citation type="submission" date="2024-04" db="EMBL/GenBank/DDBJ databases">
        <title>Salinicola lusitanus LLJ914,a marine bacterium isolated from the Okinawa Trough.</title>
        <authorList>
            <person name="Li J."/>
        </authorList>
    </citation>
    <scope>NUCLEOTIDE SEQUENCE [LARGE SCALE GENOMIC DNA]</scope>
</reference>
<evidence type="ECO:0000313" key="2">
    <source>
        <dbReference type="Proteomes" id="UP001460270"/>
    </source>
</evidence>
<organism evidence="1 2">
    <name type="scientific">Mugilogobius chulae</name>
    <name type="common">yellowstripe goby</name>
    <dbReference type="NCBI Taxonomy" id="88201"/>
    <lineage>
        <taxon>Eukaryota</taxon>
        <taxon>Metazoa</taxon>
        <taxon>Chordata</taxon>
        <taxon>Craniata</taxon>
        <taxon>Vertebrata</taxon>
        <taxon>Euteleostomi</taxon>
        <taxon>Actinopterygii</taxon>
        <taxon>Neopterygii</taxon>
        <taxon>Teleostei</taxon>
        <taxon>Neoteleostei</taxon>
        <taxon>Acanthomorphata</taxon>
        <taxon>Gobiaria</taxon>
        <taxon>Gobiiformes</taxon>
        <taxon>Gobioidei</taxon>
        <taxon>Gobiidae</taxon>
        <taxon>Gobionellinae</taxon>
        <taxon>Mugilogobius</taxon>
    </lineage>
</organism>